<keyword evidence="1" id="KW-0862">Zinc</keyword>
<dbReference type="OrthoDB" id="5395350at2759"/>
<protein>
    <recommendedName>
        <fullName evidence="2">C3H1-type domain-containing protein</fullName>
    </recommendedName>
</protein>
<keyword evidence="1" id="KW-0863">Zinc-finger</keyword>
<dbReference type="Gene3D" id="4.10.1000.10">
    <property type="entry name" value="Zinc finger, CCCH-type"/>
    <property type="match status" value="1"/>
</dbReference>
<evidence type="ECO:0000259" key="2">
    <source>
        <dbReference type="PROSITE" id="PS50103"/>
    </source>
</evidence>
<gene>
    <name evidence="3" type="ORF">DAPPUDRAFT_55759</name>
</gene>
<keyword evidence="1" id="KW-0479">Metal-binding</keyword>
<name>E9GXP2_DAPPU</name>
<dbReference type="PROSITE" id="PS50103">
    <property type="entry name" value="ZF_C3H1"/>
    <property type="match status" value="2"/>
</dbReference>
<dbReference type="InterPro" id="IPR000571">
    <property type="entry name" value="Znf_CCCH"/>
</dbReference>
<dbReference type="Pfam" id="PF15663">
    <property type="entry name" value="zf-CCCH_3"/>
    <property type="match status" value="1"/>
</dbReference>
<evidence type="ECO:0000256" key="1">
    <source>
        <dbReference type="PROSITE-ProRule" id="PRU00723"/>
    </source>
</evidence>
<dbReference type="KEGG" id="dpx:DAPPUDRAFT_55759"/>
<dbReference type="PhylomeDB" id="E9GXP2"/>
<dbReference type="eggNOG" id="KOG4791">
    <property type="taxonomic scope" value="Eukaryota"/>
</dbReference>
<dbReference type="STRING" id="6669.E9GXP2"/>
<dbReference type="InterPro" id="IPR041686">
    <property type="entry name" value="Znf-CCCH_3"/>
</dbReference>
<dbReference type="EMBL" id="GL732573">
    <property type="protein sequence ID" value="EFX75695.1"/>
    <property type="molecule type" value="Genomic_DNA"/>
</dbReference>
<keyword evidence="4" id="KW-1185">Reference proteome</keyword>
<dbReference type="PANTHER" id="PTHR15725:SF14">
    <property type="entry name" value="ZINC FINGER CCCH DOMAIN-CONTAINING PROTEIN 11A"/>
    <property type="match status" value="1"/>
</dbReference>
<dbReference type="GO" id="GO:0008270">
    <property type="term" value="F:zinc ion binding"/>
    <property type="evidence" value="ECO:0007669"/>
    <property type="project" value="UniProtKB-KW"/>
</dbReference>
<feature type="domain" description="C3H1-type" evidence="2">
    <location>
        <begin position="4"/>
        <end position="31"/>
    </location>
</feature>
<dbReference type="SMART" id="SM00356">
    <property type="entry name" value="ZnF_C3H1"/>
    <property type="match status" value="2"/>
</dbReference>
<dbReference type="HOGENOM" id="CLU_1112290_0_0_1"/>
<feature type="zinc finger region" description="C3H1-type" evidence="1">
    <location>
        <begin position="33"/>
        <end position="59"/>
    </location>
</feature>
<evidence type="ECO:0000313" key="4">
    <source>
        <dbReference type="Proteomes" id="UP000000305"/>
    </source>
</evidence>
<feature type="zinc finger region" description="C3H1-type" evidence="1">
    <location>
        <begin position="4"/>
        <end position="31"/>
    </location>
</feature>
<accession>E9GXP2</accession>
<dbReference type="Proteomes" id="UP000000305">
    <property type="component" value="Unassembled WGS sequence"/>
</dbReference>
<proteinExistence type="predicted"/>
<feature type="domain" description="C3H1-type" evidence="2">
    <location>
        <begin position="33"/>
        <end position="59"/>
    </location>
</feature>
<reference evidence="3 4" key="1">
    <citation type="journal article" date="2011" name="Science">
        <title>The ecoresponsive genome of Daphnia pulex.</title>
        <authorList>
            <person name="Colbourne J.K."/>
            <person name="Pfrender M.E."/>
            <person name="Gilbert D."/>
            <person name="Thomas W.K."/>
            <person name="Tucker A."/>
            <person name="Oakley T.H."/>
            <person name="Tokishita S."/>
            <person name="Aerts A."/>
            <person name="Arnold G.J."/>
            <person name="Basu M.K."/>
            <person name="Bauer D.J."/>
            <person name="Caceres C.E."/>
            <person name="Carmel L."/>
            <person name="Casola C."/>
            <person name="Choi J.H."/>
            <person name="Detter J.C."/>
            <person name="Dong Q."/>
            <person name="Dusheyko S."/>
            <person name="Eads B.D."/>
            <person name="Frohlich T."/>
            <person name="Geiler-Samerotte K.A."/>
            <person name="Gerlach D."/>
            <person name="Hatcher P."/>
            <person name="Jogdeo S."/>
            <person name="Krijgsveld J."/>
            <person name="Kriventseva E.V."/>
            <person name="Kultz D."/>
            <person name="Laforsch C."/>
            <person name="Lindquist E."/>
            <person name="Lopez J."/>
            <person name="Manak J.R."/>
            <person name="Muller J."/>
            <person name="Pangilinan J."/>
            <person name="Patwardhan R.P."/>
            <person name="Pitluck S."/>
            <person name="Pritham E.J."/>
            <person name="Rechtsteiner A."/>
            <person name="Rho M."/>
            <person name="Rogozin I.B."/>
            <person name="Sakarya O."/>
            <person name="Salamov A."/>
            <person name="Schaack S."/>
            <person name="Shapiro H."/>
            <person name="Shiga Y."/>
            <person name="Skalitzky C."/>
            <person name="Smith Z."/>
            <person name="Souvorov A."/>
            <person name="Sung W."/>
            <person name="Tang Z."/>
            <person name="Tsuchiya D."/>
            <person name="Tu H."/>
            <person name="Vos H."/>
            <person name="Wang M."/>
            <person name="Wolf Y.I."/>
            <person name="Yamagata H."/>
            <person name="Yamada T."/>
            <person name="Ye Y."/>
            <person name="Shaw J.R."/>
            <person name="Andrews J."/>
            <person name="Crease T.J."/>
            <person name="Tang H."/>
            <person name="Lucas S.M."/>
            <person name="Robertson H.M."/>
            <person name="Bork P."/>
            <person name="Koonin E.V."/>
            <person name="Zdobnov E.M."/>
            <person name="Grigoriev I.V."/>
            <person name="Lynch M."/>
            <person name="Boore J.L."/>
        </authorList>
    </citation>
    <scope>NUCLEOTIDE SEQUENCE [LARGE SCALE GENOMIC DNA]</scope>
</reference>
<dbReference type="AlphaFoldDB" id="E9GXP2"/>
<dbReference type="PANTHER" id="PTHR15725">
    <property type="entry name" value="ZN-FINGER, C-X8-C-X5-C-X3-H TYPE-CONTAINING"/>
    <property type="match status" value="1"/>
</dbReference>
<organism evidence="3 4">
    <name type="scientific">Daphnia pulex</name>
    <name type="common">Water flea</name>
    <dbReference type="NCBI Taxonomy" id="6669"/>
    <lineage>
        <taxon>Eukaryota</taxon>
        <taxon>Metazoa</taxon>
        <taxon>Ecdysozoa</taxon>
        <taxon>Arthropoda</taxon>
        <taxon>Crustacea</taxon>
        <taxon>Branchiopoda</taxon>
        <taxon>Diplostraca</taxon>
        <taxon>Cladocera</taxon>
        <taxon>Anomopoda</taxon>
        <taxon>Daphniidae</taxon>
        <taxon>Daphnia</taxon>
    </lineage>
</organism>
<dbReference type="InParanoid" id="E9GXP2"/>
<evidence type="ECO:0000313" key="3">
    <source>
        <dbReference type="EMBL" id="EFX75695.1"/>
    </source>
</evidence>
<dbReference type="FunFam" id="4.10.1000.10:FF:000026">
    <property type="entry name" value="Zinc finger CCCH domain-containing protein 11A"/>
    <property type="match status" value="1"/>
</dbReference>
<sequence>MKGSSKNDDCYFFYYSSCTKSDRCPFRHEAAALGNETVCSYWQQGMCSKLHCPFRHMELKKNRSQIPCYWESQPVGCQKSHCPFFHKSSRELGDTSPNKGILLKLINQICLIYALCVLVDETVNKNAKSEQEDSENGKSTPPLVQSMVVSINEGLISAIFIFVKCLNKIFQFFHAESDTESIPSPSKVQKSTDDAFKIKSLEELKLEQIQKHDAALYQYDQPAEGKTKVSLQMLCYQFRAPLNEHTFVVL</sequence>